<evidence type="ECO:0000256" key="3">
    <source>
        <dbReference type="ARBA" id="ARBA00022729"/>
    </source>
</evidence>
<dbReference type="InterPro" id="IPR005588">
    <property type="entry name" value="MucB_RseB"/>
</dbReference>
<dbReference type="InterPro" id="IPR033434">
    <property type="entry name" value="MucB/RseB_N"/>
</dbReference>
<dbReference type="InterPro" id="IPR033436">
    <property type="entry name" value="MucB/RseB_C"/>
</dbReference>
<comment type="subcellular location">
    <subcellularLocation>
        <location evidence="1">Periplasm</location>
    </subcellularLocation>
</comment>
<dbReference type="InterPro" id="IPR038484">
    <property type="entry name" value="MucB/RseB_C_sf"/>
</dbReference>
<reference evidence="8 9" key="1">
    <citation type="submission" date="2024-08" db="EMBL/GenBank/DDBJ databases">
        <authorList>
            <person name="Ishaq N."/>
        </authorList>
    </citation>
    <scope>NUCLEOTIDE SEQUENCE [LARGE SCALE GENOMIC DNA]</scope>
    <source>
        <strain evidence="8 9">JCM 30400</strain>
    </source>
</reference>
<protein>
    <submittedName>
        <fullName evidence="8">MucB/RseB C-terminal domain-containing protein</fullName>
    </submittedName>
</protein>
<dbReference type="PANTHER" id="PTHR38782">
    <property type="match status" value="1"/>
</dbReference>
<accession>A0ABV4NPK0</accession>
<dbReference type="Pfam" id="PF03888">
    <property type="entry name" value="MucB_RseB"/>
    <property type="match status" value="1"/>
</dbReference>
<evidence type="ECO:0000256" key="4">
    <source>
        <dbReference type="ARBA" id="ARBA00022764"/>
    </source>
</evidence>
<sequence>MTKAVFRGSLIRIGIRRASSLLLASSLLALPVLAQDAVGTEAGISSSVPSTIHLDMASSQAAAATVVSATVEAATSPASSVAGQESLAEPSLIDPTVLSSEALSNPGAVSVAVAGNEVEQWLAKLATAVAELEYSGLVTFEHAGMLETLQVVHAVRDGEQVERVRYLSGEPRELISHGSGGNCEFGVSPSARTTLWNAVGQQQVQRAYQFILRGEERIADRDAVVIEARPRDRYRLGLVVSLDRETGLPLKTMLVSTQGRVLERYQFVQLDLSPIEDSALDAVSKNARRVDNRATCESSQSRWQVRWLPEGFKVVSVKPLSDGDMMVFSDGLGVFTVFVQRLGPELEDFKGRAIRGATVAYMDRMEVNGVAYTITVVGEIPDATARRVASSIIEKG</sequence>
<feature type="domain" description="MucB/RseB C-terminal" evidence="7">
    <location>
        <begin position="298"/>
        <end position="392"/>
    </location>
</feature>
<dbReference type="PANTHER" id="PTHR38782:SF1">
    <property type="entry name" value="SIGMA-E FACTOR REGULATORY PROTEIN RSEB"/>
    <property type="match status" value="1"/>
</dbReference>
<dbReference type="RefSeq" id="WP_371843630.1">
    <property type="nucleotide sequence ID" value="NZ_JBGMEL010000010.1"/>
</dbReference>
<evidence type="ECO:0000256" key="1">
    <source>
        <dbReference type="ARBA" id="ARBA00004418"/>
    </source>
</evidence>
<keyword evidence="3 5" id="KW-0732">Signal</keyword>
<evidence type="ECO:0000256" key="2">
    <source>
        <dbReference type="ARBA" id="ARBA00008150"/>
    </source>
</evidence>
<evidence type="ECO:0000313" key="8">
    <source>
        <dbReference type="EMBL" id="MFA0791129.1"/>
    </source>
</evidence>
<name>A0ABV4NPK0_9GAMM</name>
<keyword evidence="9" id="KW-1185">Reference proteome</keyword>
<dbReference type="Gene3D" id="3.30.200.100">
    <property type="entry name" value="MucB/RseB, C-terminal domain"/>
    <property type="match status" value="1"/>
</dbReference>
<feature type="domain" description="MucB/RseB N-terminal" evidence="6">
    <location>
        <begin position="118"/>
        <end position="281"/>
    </location>
</feature>
<evidence type="ECO:0000259" key="6">
    <source>
        <dbReference type="Pfam" id="PF03888"/>
    </source>
</evidence>
<gene>
    <name evidence="8" type="ORF">ACCI51_11285</name>
</gene>
<organism evidence="8 9">
    <name type="scientific">Microbulbifer echini</name>
    <dbReference type="NCBI Taxonomy" id="1529067"/>
    <lineage>
        <taxon>Bacteria</taxon>
        <taxon>Pseudomonadati</taxon>
        <taxon>Pseudomonadota</taxon>
        <taxon>Gammaproteobacteria</taxon>
        <taxon>Cellvibrionales</taxon>
        <taxon>Microbulbiferaceae</taxon>
        <taxon>Microbulbifer</taxon>
    </lineage>
</organism>
<evidence type="ECO:0000256" key="5">
    <source>
        <dbReference type="SAM" id="SignalP"/>
    </source>
</evidence>
<comment type="caution">
    <text evidence="8">The sequence shown here is derived from an EMBL/GenBank/DDBJ whole genome shotgun (WGS) entry which is preliminary data.</text>
</comment>
<evidence type="ECO:0000259" key="7">
    <source>
        <dbReference type="Pfam" id="PF17188"/>
    </source>
</evidence>
<dbReference type="Pfam" id="PF17188">
    <property type="entry name" value="MucB_RseB_C"/>
    <property type="match status" value="1"/>
</dbReference>
<dbReference type="CDD" id="cd16327">
    <property type="entry name" value="RseB"/>
    <property type="match status" value="1"/>
</dbReference>
<dbReference type="Proteomes" id="UP001569414">
    <property type="component" value="Unassembled WGS sequence"/>
</dbReference>
<comment type="similarity">
    <text evidence="2">Belongs to the RseB family.</text>
</comment>
<proteinExistence type="inferred from homology"/>
<feature type="chain" id="PRO_5047419423" evidence="5">
    <location>
        <begin position="35"/>
        <end position="396"/>
    </location>
</feature>
<feature type="signal peptide" evidence="5">
    <location>
        <begin position="1"/>
        <end position="34"/>
    </location>
</feature>
<dbReference type="Gene3D" id="2.50.20.10">
    <property type="entry name" value="Lipoprotein localisation LolA/LolB/LppX"/>
    <property type="match status" value="1"/>
</dbReference>
<evidence type="ECO:0000313" key="9">
    <source>
        <dbReference type="Proteomes" id="UP001569414"/>
    </source>
</evidence>
<keyword evidence="4" id="KW-0574">Periplasm</keyword>
<dbReference type="EMBL" id="JBGMEL010000010">
    <property type="protein sequence ID" value="MFA0791129.1"/>
    <property type="molecule type" value="Genomic_DNA"/>
</dbReference>